<reference evidence="1" key="1">
    <citation type="submission" date="2014-09" db="EMBL/GenBank/DDBJ databases">
        <authorList>
            <person name="Magalhaes I.L.F."/>
            <person name="Oliveira U."/>
            <person name="Santos F.R."/>
            <person name="Vidigal T.H.D.A."/>
            <person name="Brescovit A.D."/>
            <person name="Santos A.J."/>
        </authorList>
    </citation>
    <scope>NUCLEOTIDE SEQUENCE</scope>
    <source>
        <tissue evidence="1">Shoot tissue taken approximately 20 cm above the soil surface</tissue>
    </source>
</reference>
<organism evidence="1">
    <name type="scientific">Arundo donax</name>
    <name type="common">Giant reed</name>
    <name type="synonym">Donax arundinaceus</name>
    <dbReference type="NCBI Taxonomy" id="35708"/>
    <lineage>
        <taxon>Eukaryota</taxon>
        <taxon>Viridiplantae</taxon>
        <taxon>Streptophyta</taxon>
        <taxon>Embryophyta</taxon>
        <taxon>Tracheophyta</taxon>
        <taxon>Spermatophyta</taxon>
        <taxon>Magnoliopsida</taxon>
        <taxon>Liliopsida</taxon>
        <taxon>Poales</taxon>
        <taxon>Poaceae</taxon>
        <taxon>PACMAD clade</taxon>
        <taxon>Arundinoideae</taxon>
        <taxon>Arundineae</taxon>
        <taxon>Arundo</taxon>
    </lineage>
</organism>
<accession>A0A0A8XXD3</accession>
<protein>
    <submittedName>
        <fullName evidence="1">Uncharacterized protein</fullName>
    </submittedName>
</protein>
<dbReference type="EMBL" id="GBRH01280472">
    <property type="protein sequence ID" value="JAD17423.1"/>
    <property type="molecule type" value="Transcribed_RNA"/>
</dbReference>
<name>A0A0A8XXD3_ARUDO</name>
<sequence length="73" mass="8752">MCYMINFLYVTLVFKKKIALSKDKKASHFSVYLSSSIYSMEYCYYIHHIKWLSKYHSSLFLKSVTFLILFCEA</sequence>
<evidence type="ECO:0000313" key="1">
    <source>
        <dbReference type="EMBL" id="JAD17423.1"/>
    </source>
</evidence>
<proteinExistence type="predicted"/>
<dbReference type="AlphaFoldDB" id="A0A0A8XXD3"/>
<reference evidence="1" key="2">
    <citation type="journal article" date="2015" name="Data Brief">
        <title>Shoot transcriptome of the giant reed, Arundo donax.</title>
        <authorList>
            <person name="Barrero R.A."/>
            <person name="Guerrero F.D."/>
            <person name="Moolhuijzen P."/>
            <person name="Goolsby J.A."/>
            <person name="Tidwell J."/>
            <person name="Bellgard S.E."/>
            <person name="Bellgard M.I."/>
        </authorList>
    </citation>
    <scope>NUCLEOTIDE SEQUENCE</scope>
    <source>
        <tissue evidence="1">Shoot tissue taken approximately 20 cm above the soil surface</tissue>
    </source>
</reference>